<keyword evidence="2 6" id="KW-0813">Transport</keyword>
<evidence type="ECO:0000256" key="3">
    <source>
        <dbReference type="ARBA" id="ARBA00022692"/>
    </source>
</evidence>
<evidence type="ECO:0000256" key="5">
    <source>
        <dbReference type="ARBA" id="ARBA00023136"/>
    </source>
</evidence>
<reference evidence="8" key="1">
    <citation type="journal article" date="2019" name="Toxins">
        <title>Detection of Abrin-Like and Prepropulchellin-Like Toxin Genes and Transcripts Using Whole Genome Sequencing and Full-Length Transcript Sequencing of Abrus precatorius.</title>
        <authorList>
            <person name="Hovde B.T."/>
            <person name="Daligault H.E."/>
            <person name="Hanschen E.R."/>
            <person name="Kunde Y.A."/>
            <person name="Johnson M.B."/>
            <person name="Starkenburg S.R."/>
            <person name="Johnson S.L."/>
        </authorList>
    </citation>
    <scope>NUCLEOTIDE SEQUENCE [LARGE SCALE GENOMIC DNA]</scope>
</reference>
<dbReference type="GeneID" id="113872838"/>
<dbReference type="InterPro" id="IPR023271">
    <property type="entry name" value="Aquaporin-like"/>
</dbReference>
<keyword evidence="5 7" id="KW-0472">Membrane</keyword>
<dbReference type="OrthoDB" id="3222at2759"/>
<dbReference type="Proteomes" id="UP000694853">
    <property type="component" value="Unplaced"/>
</dbReference>
<evidence type="ECO:0000256" key="2">
    <source>
        <dbReference type="ARBA" id="ARBA00022448"/>
    </source>
</evidence>
<comment type="similarity">
    <text evidence="6">Belongs to the MIP/aquaporin (TC 1.A.8) family.</text>
</comment>
<evidence type="ECO:0000256" key="4">
    <source>
        <dbReference type="ARBA" id="ARBA00022989"/>
    </source>
</evidence>
<feature type="transmembrane region" description="Helical" evidence="7">
    <location>
        <begin position="101"/>
        <end position="127"/>
    </location>
</feature>
<feature type="transmembrane region" description="Helical" evidence="7">
    <location>
        <begin position="207"/>
        <end position="227"/>
    </location>
</feature>
<gene>
    <name evidence="9" type="primary">LOC113872838</name>
</gene>
<dbReference type="GO" id="GO:0015267">
    <property type="term" value="F:channel activity"/>
    <property type="evidence" value="ECO:0007669"/>
    <property type="project" value="InterPro"/>
</dbReference>
<feature type="transmembrane region" description="Helical" evidence="7">
    <location>
        <begin position="247"/>
        <end position="268"/>
    </location>
</feature>
<evidence type="ECO:0000256" key="1">
    <source>
        <dbReference type="ARBA" id="ARBA00004141"/>
    </source>
</evidence>
<dbReference type="SUPFAM" id="SSF81338">
    <property type="entry name" value="Aquaporin-like"/>
    <property type="match status" value="1"/>
</dbReference>
<evidence type="ECO:0000313" key="9">
    <source>
        <dbReference type="RefSeq" id="XP_027366481.1"/>
    </source>
</evidence>
<keyword evidence="3 6" id="KW-0812">Transmembrane</keyword>
<keyword evidence="4 7" id="KW-1133">Transmembrane helix</keyword>
<evidence type="ECO:0000256" key="7">
    <source>
        <dbReference type="SAM" id="Phobius"/>
    </source>
</evidence>
<name>A0A8B8MCS4_ABRPR</name>
<feature type="transmembrane region" description="Helical" evidence="7">
    <location>
        <begin position="176"/>
        <end position="195"/>
    </location>
</feature>
<dbReference type="GO" id="GO:0016020">
    <property type="term" value="C:membrane"/>
    <property type="evidence" value="ECO:0007669"/>
    <property type="project" value="UniProtKB-SubCell"/>
</dbReference>
<feature type="transmembrane region" description="Helical" evidence="7">
    <location>
        <begin position="58"/>
        <end position="81"/>
    </location>
</feature>
<proteinExistence type="inferred from homology"/>
<organism evidence="8 9">
    <name type="scientific">Abrus precatorius</name>
    <name type="common">Indian licorice</name>
    <name type="synonym">Glycine abrus</name>
    <dbReference type="NCBI Taxonomy" id="3816"/>
    <lineage>
        <taxon>Eukaryota</taxon>
        <taxon>Viridiplantae</taxon>
        <taxon>Streptophyta</taxon>
        <taxon>Embryophyta</taxon>
        <taxon>Tracheophyta</taxon>
        <taxon>Spermatophyta</taxon>
        <taxon>Magnoliopsida</taxon>
        <taxon>eudicotyledons</taxon>
        <taxon>Gunneridae</taxon>
        <taxon>Pentapetalae</taxon>
        <taxon>rosids</taxon>
        <taxon>fabids</taxon>
        <taxon>Fabales</taxon>
        <taxon>Fabaceae</taxon>
        <taxon>Papilionoideae</taxon>
        <taxon>50 kb inversion clade</taxon>
        <taxon>NPAAA clade</taxon>
        <taxon>indigoferoid/millettioid clade</taxon>
        <taxon>Abreae</taxon>
        <taxon>Abrus</taxon>
    </lineage>
</organism>
<comment type="subcellular location">
    <subcellularLocation>
        <location evidence="1">Membrane</location>
        <topology evidence="1">Multi-pass membrane protein</topology>
    </subcellularLocation>
</comment>
<dbReference type="PRINTS" id="PR00783">
    <property type="entry name" value="MINTRINSICP"/>
</dbReference>
<dbReference type="InterPro" id="IPR034294">
    <property type="entry name" value="Aquaporin_transptr"/>
</dbReference>
<reference evidence="9" key="2">
    <citation type="submission" date="2025-08" db="UniProtKB">
        <authorList>
            <consortium name="RefSeq"/>
        </authorList>
    </citation>
    <scope>IDENTIFICATION</scope>
    <source>
        <tissue evidence="9">Young leaves</tissue>
    </source>
</reference>
<dbReference type="Pfam" id="PF00230">
    <property type="entry name" value="MIP"/>
    <property type="match status" value="1"/>
</dbReference>
<accession>A0A8B8MCS4</accession>
<dbReference type="RefSeq" id="XP_027366481.1">
    <property type="nucleotide sequence ID" value="XM_027510680.1"/>
</dbReference>
<sequence length="337" mass="36497">MKLKHIFEKQPSPDSLHYASSSGLSGDDKAIRYRVATSKHRYFLANLHFFPIKIDLNFVRIVMAEMVGTFILMFCVCGIITSTQLQNGAVGLLEYAATAGLTVVVIVFSIGPISCAHVNPAITIAFATIGQFPWLKVPVYIIAQTVGSMSATYIGSLVYGIKSDVMMTQPLQGCNSAFWVEVIATFIIMFLIAALTSESQSVGHFSGLVAGIAIGLAVLITGPISGGSMNPARSLGPAILSWKFKDIWIYILAPCVGAVAGALLYCFIRLRGQHCSTLSSPNISDVARPIPLCSRRSGPMILLVEKNWILLSKGVEGFSQRLRTKGIPYDVHHKFPL</sequence>
<dbReference type="InterPro" id="IPR022357">
    <property type="entry name" value="MIP_CS"/>
</dbReference>
<dbReference type="InterPro" id="IPR000425">
    <property type="entry name" value="MIP"/>
</dbReference>
<feature type="transmembrane region" description="Helical" evidence="7">
    <location>
        <begin position="139"/>
        <end position="161"/>
    </location>
</feature>
<dbReference type="PANTHER" id="PTHR45724">
    <property type="entry name" value="AQUAPORIN NIP2-1"/>
    <property type="match status" value="1"/>
</dbReference>
<dbReference type="PANTHER" id="PTHR45724:SF26">
    <property type="entry name" value="AQUAPORIN NIP7-1-RELATED"/>
    <property type="match status" value="1"/>
</dbReference>
<keyword evidence="8" id="KW-1185">Reference proteome</keyword>
<dbReference type="Gene3D" id="1.20.1080.10">
    <property type="entry name" value="Glycerol uptake facilitator protein"/>
    <property type="match status" value="1"/>
</dbReference>
<dbReference type="AlphaFoldDB" id="A0A8B8MCS4"/>
<protein>
    <submittedName>
        <fullName evidence="9">Probable aquaporin NIP7-1 isoform X2</fullName>
    </submittedName>
</protein>
<dbReference type="PROSITE" id="PS00221">
    <property type="entry name" value="MIP"/>
    <property type="match status" value="1"/>
</dbReference>
<evidence type="ECO:0000313" key="8">
    <source>
        <dbReference type="Proteomes" id="UP000694853"/>
    </source>
</evidence>
<evidence type="ECO:0000256" key="6">
    <source>
        <dbReference type="RuleBase" id="RU000477"/>
    </source>
</evidence>